<feature type="transmembrane region" description="Helical" evidence="1">
    <location>
        <begin position="168"/>
        <end position="192"/>
    </location>
</feature>
<dbReference type="OrthoDB" id="71413at2157"/>
<protein>
    <submittedName>
        <fullName evidence="2">Uncharacterized protein</fullName>
    </submittedName>
</protein>
<feature type="transmembrane region" description="Helical" evidence="1">
    <location>
        <begin position="198"/>
        <end position="221"/>
    </location>
</feature>
<dbReference type="EMBL" id="CP001719">
    <property type="protein sequence ID" value="ADC46881.1"/>
    <property type="molecule type" value="Genomic_DNA"/>
</dbReference>
<name>D3E2X0_METRM</name>
<dbReference type="HOGENOM" id="CLU_079270_3_0_2"/>
<dbReference type="GeneID" id="8770682"/>
<accession>D3E2X0</accession>
<keyword evidence="3" id="KW-1185">Reference proteome</keyword>
<feature type="transmembrane region" description="Helical" evidence="1">
    <location>
        <begin position="50"/>
        <end position="72"/>
    </location>
</feature>
<dbReference type="RefSeq" id="WP_012955831.1">
    <property type="nucleotide sequence ID" value="NC_013790.1"/>
</dbReference>
<keyword evidence="1" id="KW-1133">Transmembrane helix</keyword>
<evidence type="ECO:0000313" key="2">
    <source>
        <dbReference type="EMBL" id="ADC46881.1"/>
    </source>
</evidence>
<dbReference type="Pfam" id="PF13197">
    <property type="entry name" value="DUF4013"/>
    <property type="match status" value="1"/>
</dbReference>
<dbReference type="KEGG" id="mru:mru_1030"/>
<dbReference type="AlphaFoldDB" id="D3E2X0"/>
<feature type="transmembrane region" description="Helical" evidence="1">
    <location>
        <begin position="21"/>
        <end position="38"/>
    </location>
</feature>
<evidence type="ECO:0000313" key="3">
    <source>
        <dbReference type="Proteomes" id="UP000008680"/>
    </source>
</evidence>
<dbReference type="Proteomes" id="UP000008680">
    <property type="component" value="Chromosome"/>
</dbReference>
<gene>
    <name evidence="2" type="ordered locus">mru_1030</name>
</gene>
<reference evidence="2 3" key="1">
    <citation type="journal article" date="2010" name="PLoS ONE">
        <title>The genome sequence of the rumen methanogen Methanobrevibacter ruminantium reveals new possibilities for controlling ruminant methane emissions.</title>
        <authorList>
            <person name="Leahy S.C."/>
            <person name="Kelly W.J."/>
            <person name="Altermann E."/>
            <person name="Ronimus R.S."/>
            <person name="Yeoman C.J."/>
            <person name="Pacheco D.M."/>
            <person name="Li D."/>
            <person name="Kong Z."/>
            <person name="McTavish S."/>
            <person name="Sang C."/>
            <person name="Lambie S.C."/>
            <person name="Janssen P.H."/>
            <person name="Dey D."/>
            <person name="Attwood G.T."/>
        </authorList>
    </citation>
    <scope>NUCLEOTIDE SEQUENCE [LARGE SCALE GENOMIC DNA]</scope>
    <source>
        <strain evidence="3">ATCC 35063 / DSM 1093 / JCM 13430 / OCM 146 / M1</strain>
    </source>
</reference>
<evidence type="ECO:0000256" key="1">
    <source>
        <dbReference type="SAM" id="Phobius"/>
    </source>
</evidence>
<feature type="transmembrane region" description="Helical" evidence="1">
    <location>
        <begin position="123"/>
        <end position="147"/>
    </location>
</feature>
<dbReference type="InterPro" id="IPR025098">
    <property type="entry name" value="DUF4013"/>
</dbReference>
<organism evidence="2 3">
    <name type="scientific">Methanobrevibacter ruminantium (strain ATCC 35063 / DSM 1093 / JCM 13430 / OCM 146 / M1)</name>
    <name type="common">Methanobacterium ruminantium</name>
    <dbReference type="NCBI Taxonomy" id="634498"/>
    <lineage>
        <taxon>Archaea</taxon>
        <taxon>Methanobacteriati</taxon>
        <taxon>Methanobacteriota</taxon>
        <taxon>Methanomada group</taxon>
        <taxon>Methanobacteria</taxon>
        <taxon>Methanobacteriales</taxon>
        <taxon>Methanobacteriaceae</taxon>
        <taxon>Methanobrevibacter</taxon>
    </lineage>
</organism>
<dbReference type="PATRIC" id="fig|634498.28.peg.1028"/>
<keyword evidence="1" id="KW-0472">Membrane</keyword>
<proteinExistence type="predicted"/>
<keyword evidence="1" id="KW-0812">Transmembrane</keyword>
<feature type="transmembrane region" description="Helical" evidence="1">
    <location>
        <begin position="92"/>
        <end position="111"/>
    </location>
</feature>
<sequence length="244" mass="27612">MRKVFESIIEALKYPFRDWKNIIVIGFLLLIASLGRKLPFPEDPQQTVVFIGALLILFLQTGYGSKIVYSGLKGENIPPKLRPIPKLIWEGFKKIIIIIIYVHIMVIFISVGKTQLSANNIPIAIILFVLGGGTYLLMVGGLLNRYFHHGKFIKAFYLKEIIAIIKKIGFWDMISIVICAMISQTLTISTFINLVKGMFTSIELVLCIIAFFLAPIALMSTKRLISLNLRRILSSDEDLEKFAF</sequence>
<dbReference type="eggNOG" id="arCOG02879">
    <property type="taxonomic scope" value="Archaea"/>
</dbReference>